<protein>
    <recommendedName>
        <fullName evidence="4">Prepilin-type N-terminal cleavage/methylation domain-containing protein</fullName>
    </recommendedName>
</protein>
<dbReference type="Gene3D" id="3.30.700.10">
    <property type="entry name" value="Glycoprotein, Type 4 Pilin"/>
    <property type="match status" value="1"/>
</dbReference>
<dbReference type="EMBL" id="FQXM01000003">
    <property type="protein sequence ID" value="SHH25885.1"/>
    <property type="molecule type" value="Genomic_DNA"/>
</dbReference>
<dbReference type="AlphaFoldDB" id="A0A1M5RHU1"/>
<evidence type="ECO:0000313" key="2">
    <source>
        <dbReference type="EMBL" id="SHH25885.1"/>
    </source>
</evidence>
<dbReference type="OrthoDB" id="2080124at2"/>
<dbReference type="InterPro" id="IPR045584">
    <property type="entry name" value="Pilin-like"/>
</dbReference>
<dbReference type="SUPFAM" id="SSF54523">
    <property type="entry name" value="Pili subunits"/>
    <property type="match status" value="1"/>
</dbReference>
<sequence length="429" mass="46818">MIKSRKKAITLIELIIVIGILGVVMGTTSTFFLSNYKSLNNVEDKADLQHAAQSVINAFSNATLNSTSYSGDSSSIFKFDKNSFKLENNEFKEGTRIIASNIKSIVVSVPEGSDEDDGIKVTVIAGMGDITETIETSLYFRMGISFSGVSGSIDDTQQESQENSSLPENLVFYSTAMSFNGKQIDAGSNSIVINGDLYSTSIISGGTEVKASKIYVKGNLELNNNKKFYGTVYTENNLSISGGKYLFGETYVKGNLIINNNGYLDGDLHLGGSATINYSNSTITNNRLQNVSGIVDKNYQFNFPDYKIELKDESWYVSNGYTINNSSSINISYGDKIYSKVDCSFTYNKDISDSIIIVSEGNITLGTNGNSDKEFKGVLIAKKNIKFTKKKFEGVIISGGTFSTIDGDTTLKLNNISNYFDANNKIPVN</sequence>
<evidence type="ECO:0008006" key="4">
    <source>
        <dbReference type="Google" id="ProtNLM"/>
    </source>
</evidence>
<dbReference type="STRING" id="1121316.SAMN02745207_00543"/>
<feature type="transmembrane region" description="Helical" evidence="1">
    <location>
        <begin position="12"/>
        <end position="33"/>
    </location>
</feature>
<keyword evidence="3" id="KW-1185">Reference proteome</keyword>
<name>A0A1M5RHU1_9CLOT</name>
<gene>
    <name evidence="2" type="ORF">SAMN02745207_00543</name>
</gene>
<evidence type="ECO:0000313" key="3">
    <source>
        <dbReference type="Proteomes" id="UP000184447"/>
    </source>
</evidence>
<organism evidence="2 3">
    <name type="scientific">Clostridium grantii DSM 8605</name>
    <dbReference type="NCBI Taxonomy" id="1121316"/>
    <lineage>
        <taxon>Bacteria</taxon>
        <taxon>Bacillati</taxon>
        <taxon>Bacillota</taxon>
        <taxon>Clostridia</taxon>
        <taxon>Eubacteriales</taxon>
        <taxon>Clostridiaceae</taxon>
        <taxon>Clostridium</taxon>
    </lineage>
</organism>
<keyword evidence="1" id="KW-0812">Transmembrane</keyword>
<accession>A0A1M5RHU1</accession>
<reference evidence="2 3" key="1">
    <citation type="submission" date="2016-11" db="EMBL/GenBank/DDBJ databases">
        <authorList>
            <person name="Jaros S."/>
            <person name="Januszkiewicz K."/>
            <person name="Wedrychowicz H."/>
        </authorList>
    </citation>
    <scope>NUCLEOTIDE SEQUENCE [LARGE SCALE GENOMIC DNA]</scope>
    <source>
        <strain evidence="2 3">DSM 8605</strain>
    </source>
</reference>
<dbReference type="RefSeq" id="WP_073336755.1">
    <property type="nucleotide sequence ID" value="NZ_FQXM01000003.1"/>
</dbReference>
<dbReference type="InterPro" id="IPR012902">
    <property type="entry name" value="N_methyl_site"/>
</dbReference>
<proteinExistence type="predicted"/>
<dbReference type="Proteomes" id="UP000184447">
    <property type="component" value="Unassembled WGS sequence"/>
</dbReference>
<dbReference type="Pfam" id="PF07963">
    <property type="entry name" value="N_methyl"/>
    <property type="match status" value="1"/>
</dbReference>
<keyword evidence="1" id="KW-1133">Transmembrane helix</keyword>
<keyword evidence="1" id="KW-0472">Membrane</keyword>
<evidence type="ECO:0000256" key="1">
    <source>
        <dbReference type="SAM" id="Phobius"/>
    </source>
</evidence>